<organism evidence="1 2">
    <name type="scientific">Methylomonas fluvii</name>
    <dbReference type="NCBI Taxonomy" id="1854564"/>
    <lineage>
        <taxon>Bacteria</taxon>
        <taxon>Pseudomonadati</taxon>
        <taxon>Pseudomonadota</taxon>
        <taxon>Gammaproteobacteria</taxon>
        <taxon>Methylococcales</taxon>
        <taxon>Methylococcaceae</taxon>
        <taxon>Methylomonas</taxon>
    </lineage>
</organism>
<dbReference type="Proteomes" id="UP000641152">
    <property type="component" value="Unassembled WGS sequence"/>
</dbReference>
<keyword evidence="2" id="KW-1185">Reference proteome</keyword>
<accession>A0ABR9DBQ5</accession>
<dbReference type="InterPro" id="IPR019089">
    <property type="entry name" value="Cas_GSU0054"/>
</dbReference>
<protein>
    <submittedName>
        <fullName evidence="1">Type I-U CRISPR-associated protein Cas5/Cas6</fullName>
    </submittedName>
</protein>
<reference evidence="1 2" key="1">
    <citation type="submission" date="2020-09" db="EMBL/GenBank/DDBJ databases">
        <title>Methylomonas albis sp. nov. and Methylomonas fluvii sp. nov.: Two cold-adapted methanotrophs from the River Elbe and an amended description of Methylovulum psychrotolerans strain Eb1.</title>
        <authorList>
            <person name="Bussmann I.K."/>
            <person name="Klings K.-W."/>
            <person name="Warnstedt J."/>
            <person name="Hoppert M."/>
            <person name="Saborowski A."/>
            <person name="Horn F."/>
            <person name="Liebner S."/>
        </authorList>
    </citation>
    <scope>NUCLEOTIDE SEQUENCE [LARGE SCALE GENOMIC DNA]</scope>
    <source>
        <strain evidence="1 2">EbB</strain>
    </source>
</reference>
<proteinExistence type="predicted"/>
<dbReference type="NCBIfam" id="TIGR02165">
    <property type="entry name" value="cas5_6_GSU0054"/>
    <property type="match status" value="1"/>
</dbReference>
<sequence length="505" mass="56926">MLTLSLSFPGGRYHATPWGRHVNEADVAWPPDPWRLTRALIATWHRKLDHQLYPEILFTSLLGLLADEPPHYRLPTAVHSHTRHYMPNRQKSTLIFDAFARIDPTEALIVHWPECQLDEAQTALLDELLNCIGYVGRAESWVEAKRLGDWNGELNCFPGSTQIDQETGGIQTEPVQLFAPLTPDTYANFQQQMQSGLALRKLKTSELKSIKKTLPISWLEAVGLDTADLQNAGWSAPPAAQKILYQRPIQALKNSVASRAKPIPSSSADTVRYAVYGKPLMRELDTIRFAEHVRRAVMGKAKWTLGETAIPPLLSGHGLNADNRHCHAFYLPQANSNGLLDHVLIHVPGGINDDMHRVFGALKTVKGFDGQEWRLMLEHIGPREDFENVSPIVQSASVRWSQTPYLHPWHCKKDFDASAQIRRECRERLLAEPTEIRLLPTIKPHGRELRPIDFHRFRSKRGLVQPDTRGSFWQLTFAEPVSGPLALGFGCHFGLGLFAPVKANE</sequence>
<name>A0ABR9DBQ5_9GAMM</name>
<comment type="caution">
    <text evidence="1">The sequence shown here is derived from an EMBL/GenBank/DDBJ whole genome shotgun (WGS) entry which is preliminary data.</text>
</comment>
<dbReference type="RefSeq" id="WP_192393274.1">
    <property type="nucleotide sequence ID" value="NZ_CAJHIU010000001.1"/>
</dbReference>
<evidence type="ECO:0000313" key="1">
    <source>
        <dbReference type="EMBL" id="MBD9360539.1"/>
    </source>
</evidence>
<dbReference type="EMBL" id="JACXST010000001">
    <property type="protein sequence ID" value="MBD9360539.1"/>
    <property type="molecule type" value="Genomic_DNA"/>
</dbReference>
<evidence type="ECO:0000313" key="2">
    <source>
        <dbReference type="Proteomes" id="UP000641152"/>
    </source>
</evidence>
<gene>
    <name evidence="1" type="primary">cas5u6u</name>
    <name evidence="1" type="ORF">EBB_08315</name>
</gene>